<dbReference type="EMBL" id="VXIV02002956">
    <property type="protein sequence ID" value="KAF6021830.1"/>
    <property type="molecule type" value="Genomic_DNA"/>
</dbReference>
<dbReference type="GO" id="GO:0042742">
    <property type="term" value="P:defense response to bacterium"/>
    <property type="evidence" value="ECO:0007669"/>
    <property type="project" value="UniProtKB-KW"/>
</dbReference>
<dbReference type="InterPro" id="IPR042307">
    <property type="entry name" value="Reeler_sf"/>
</dbReference>
<evidence type="ECO:0000256" key="3">
    <source>
        <dbReference type="ARBA" id="ARBA00004613"/>
    </source>
</evidence>
<evidence type="ECO:0000313" key="17">
    <source>
        <dbReference type="Proteomes" id="UP000593567"/>
    </source>
</evidence>
<dbReference type="Gene3D" id="2.60.40.4060">
    <property type="entry name" value="Reeler domain"/>
    <property type="match status" value="1"/>
</dbReference>
<name>A0A7J7J6F9_BUGNE</name>
<evidence type="ECO:0000256" key="9">
    <source>
        <dbReference type="ARBA" id="ARBA00022859"/>
    </source>
</evidence>
<evidence type="ECO:0000256" key="13">
    <source>
        <dbReference type="SAM" id="SignalP"/>
    </source>
</evidence>
<sequence length="405" mass="43754">MASWKDIGLLLLVLSIRQLHATPDGAGDDACTDSSMMPGHGVATQTTESPYGIELSQDTYSDGESITVTLKGSQPFAGFLVMALPANDEDGAAVGSFVAANEMDKDYVKTQCVGGATHTLNFSSSDPQRDEIVLTWTAPNIGVGNILFYATFVQQTDTFWVKVPNEKVTQYVEISEIDDKDCSTSSSCFHNCEEGECDDFILKWSNDSSSVITIQLQGSLEDGEGYVALGISSGQTMDNVTIIACAKDGDMLKVENLYAETYGEPVANTESVVDIDDVRISMQDGTMTCQFKYNNTKAIQIQNENTQWKDLSEEFYAFIARGAYSGSIKQHTETPMISAQKFTFLSDEFVVEDVSPDDDDDDDDDDSGGGPVGGGPVGGENAAVISSRAGYLLTLTWVLLASLFY</sequence>
<dbReference type="PANTHER" id="PTHR45828">
    <property type="entry name" value="CYTOCHROME B561/FERRIC REDUCTASE TRANSMEMBRANE"/>
    <property type="match status" value="1"/>
</dbReference>
<dbReference type="CDD" id="cd08544">
    <property type="entry name" value="Reeler"/>
    <property type="match status" value="1"/>
</dbReference>
<comment type="subcellular location">
    <subcellularLocation>
        <location evidence="2">Membrane</location>
        <topology evidence="2">Multi-pass membrane protein</topology>
    </subcellularLocation>
    <subcellularLocation>
        <location evidence="3">Secreted</location>
    </subcellularLocation>
</comment>
<dbReference type="PROSITE" id="PS51019">
    <property type="entry name" value="REELIN"/>
    <property type="match status" value="1"/>
</dbReference>
<comment type="caution">
    <text evidence="16">The sequence shown here is derived from an EMBL/GenBank/DDBJ whole genome shotgun (WGS) entry which is preliminary data.</text>
</comment>
<evidence type="ECO:0000256" key="6">
    <source>
        <dbReference type="ARBA" id="ARBA00022529"/>
    </source>
</evidence>
<organism evidence="16 17">
    <name type="scientific">Bugula neritina</name>
    <name type="common">Brown bryozoan</name>
    <name type="synonym">Sertularia neritina</name>
    <dbReference type="NCBI Taxonomy" id="10212"/>
    <lineage>
        <taxon>Eukaryota</taxon>
        <taxon>Metazoa</taxon>
        <taxon>Spiralia</taxon>
        <taxon>Lophotrochozoa</taxon>
        <taxon>Bryozoa</taxon>
        <taxon>Gymnolaemata</taxon>
        <taxon>Cheilostomatida</taxon>
        <taxon>Flustrina</taxon>
        <taxon>Buguloidea</taxon>
        <taxon>Bugulidae</taxon>
        <taxon>Bugula</taxon>
    </lineage>
</organism>
<feature type="domain" description="Reelin" evidence="15">
    <location>
        <begin position="16"/>
        <end position="185"/>
    </location>
</feature>
<dbReference type="OrthoDB" id="2419613at2759"/>
<dbReference type="InterPro" id="IPR002861">
    <property type="entry name" value="Reeler_dom"/>
</dbReference>
<keyword evidence="9" id="KW-0391">Immunity</keyword>
<protein>
    <submittedName>
        <fullName evidence="16">FRRS1</fullName>
    </submittedName>
</protein>
<evidence type="ECO:0000256" key="12">
    <source>
        <dbReference type="SAM" id="MobiDB-lite"/>
    </source>
</evidence>
<keyword evidence="11" id="KW-0044">Antibiotic</keyword>
<evidence type="ECO:0000256" key="8">
    <source>
        <dbReference type="ARBA" id="ARBA00022729"/>
    </source>
</evidence>
<dbReference type="InterPro" id="IPR005018">
    <property type="entry name" value="DOMON_domain"/>
</dbReference>
<evidence type="ECO:0000256" key="5">
    <source>
        <dbReference type="ARBA" id="ARBA00022525"/>
    </source>
</evidence>
<dbReference type="AlphaFoldDB" id="A0A7J7J6F9"/>
<evidence type="ECO:0000259" key="14">
    <source>
        <dbReference type="PROSITE" id="PS50836"/>
    </source>
</evidence>
<dbReference type="InterPro" id="IPR051237">
    <property type="entry name" value="Ferric-chelate_Red/DefProt"/>
</dbReference>
<evidence type="ECO:0000313" key="16">
    <source>
        <dbReference type="EMBL" id="KAF6021830.1"/>
    </source>
</evidence>
<dbReference type="GO" id="GO:0016020">
    <property type="term" value="C:membrane"/>
    <property type="evidence" value="ECO:0007669"/>
    <property type="project" value="UniProtKB-SubCell"/>
</dbReference>
<keyword evidence="10" id="KW-0408">Iron</keyword>
<feature type="chain" id="PRO_5029566243" evidence="13">
    <location>
        <begin position="22"/>
        <end position="405"/>
    </location>
</feature>
<evidence type="ECO:0000256" key="4">
    <source>
        <dbReference type="ARBA" id="ARBA00008501"/>
    </source>
</evidence>
<comment type="similarity">
    <text evidence="4">Belongs to the insect defense protein family.</text>
</comment>
<keyword evidence="5" id="KW-0964">Secreted</keyword>
<evidence type="ECO:0000256" key="11">
    <source>
        <dbReference type="ARBA" id="ARBA00023022"/>
    </source>
</evidence>
<keyword evidence="6" id="KW-0929">Antimicrobial</keyword>
<feature type="region of interest" description="Disordered" evidence="12">
    <location>
        <begin position="353"/>
        <end position="379"/>
    </location>
</feature>
<keyword evidence="8 13" id="KW-0732">Signal</keyword>
<reference evidence="16" key="1">
    <citation type="submission" date="2020-06" db="EMBL/GenBank/DDBJ databases">
        <title>Draft genome of Bugula neritina, a colonial animal packing powerful symbionts and potential medicines.</title>
        <authorList>
            <person name="Rayko M."/>
        </authorList>
    </citation>
    <scope>NUCLEOTIDE SEQUENCE [LARGE SCALE GENOMIC DNA]</scope>
    <source>
        <strain evidence="16">Kwan_BN1</strain>
    </source>
</reference>
<evidence type="ECO:0000256" key="2">
    <source>
        <dbReference type="ARBA" id="ARBA00004141"/>
    </source>
</evidence>
<gene>
    <name evidence="16" type="ORF">EB796_019871</name>
</gene>
<dbReference type="PANTHER" id="PTHR45828:SF9">
    <property type="entry name" value="CELL WALL INTEGRITY AND STRESS RESPONSE COMPONENT 4-LIKE-RELATED"/>
    <property type="match status" value="1"/>
</dbReference>
<dbReference type="Pfam" id="PF02014">
    <property type="entry name" value="Reeler"/>
    <property type="match status" value="1"/>
</dbReference>
<evidence type="ECO:0000256" key="1">
    <source>
        <dbReference type="ARBA" id="ARBA00001970"/>
    </source>
</evidence>
<feature type="signal peptide" evidence="13">
    <location>
        <begin position="1"/>
        <end position="21"/>
    </location>
</feature>
<comment type="cofactor">
    <cofactor evidence="1">
        <name>heme b</name>
        <dbReference type="ChEBI" id="CHEBI:60344"/>
    </cofactor>
</comment>
<dbReference type="GO" id="GO:0005576">
    <property type="term" value="C:extracellular region"/>
    <property type="evidence" value="ECO:0007669"/>
    <property type="project" value="UniProtKB-SubCell"/>
</dbReference>
<proteinExistence type="inferred from homology"/>
<evidence type="ECO:0000256" key="10">
    <source>
        <dbReference type="ARBA" id="ARBA00023004"/>
    </source>
</evidence>
<dbReference type="Pfam" id="PF03351">
    <property type="entry name" value="DOMON"/>
    <property type="match status" value="1"/>
</dbReference>
<keyword evidence="7" id="KW-0399">Innate immunity</keyword>
<evidence type="ECO:0000256" key="7">
    <source>
        <dbReference type="ARBA" id="ARBA00022588"/>
    </source>
</evidence>
<feature type="domain" description="DOMON" evidence="14">
    <location>
        <begin position="198"/>
        <end position="322"/>
    </location>
</feature>
<keyword evidence="17" id="KW-1185">Reference proteome</keyword>
<feature type="compositionally biased region" description="Acidic residues" evidence="12">
    <location>
        <begin position="353"/>
        <end position="367"/>
    </location>
</feature>
<dbReference type="PROSITE" id="PS50836">
    <property type="entry name" value="DOMON"/>
    <property type="match status" value="1"/>
</dbReference>
<evidence type="ECO:0000259" key="15">
    <source>
        <dbReference type="PROSITE" id="PS51019"/>
    </source>
</evidence>
<dbReference type="Proteomes" id="UP000593567">
    <property type="component" value="Unassembled WGS sequence"/>
</dbReference>
<accession>A0A7J7J6F9</accession>
<dbReference type="GO" id="GO:0045087">
    <property type="term" value="P:innate immune response"/>
    <property type="evidence" value="ECO:0007669"/>
    <property type="project" value="UniProtKB-KW"/>
</dbReference>
<feature type="compositionally biased region" description="Gly residues" evidence="12">
    <location>
        <begin position="368"/>
        <end position="378"/>
    </location>
</feature>